<evidence type="ECO:0000313" key="1">
    <source>
        <dbReference type="EMBL" id="GJA64708.1"/>
    </source>
</evidence>
<evidence type="ECO:0000313" key="2">
    <source>
        <dbReference type="Proteomes" id="UP000886934"/>
    </source>
</evidence>
<sequence>MHIITFIAVLFVALGMLYFGAKVFALSFVALAKLFQRVGLFLWNKLPVASIGLFLKNKLVEPAMRSLKAVITKNVAKARKPKAIVVFEPQAFNVPRIDFELAYPDLDVPAYLRKGTNIVW</sequence>
<organism evidence="1 2">
    <name type="scientific">Aeromonas caviae</name>
    <name type="common">Aeromonas punctata</name>
    <dbReference type="NCBI Taxonomy" id="648"/>
    <lineage>
        <taxon>Bacteria</taxon>
        <taxon>Pseudomonadati</taxon>
        <taxon>Pseudomonadota</taxon>
        <taxon>Gammaproteobacteria</taxon>
        <taxon>Aeromonadales</taxon>
        <taxon>Aeromonadaceae</taxon>
        <taxon>Aeromonas</taxon>
    </lineage>
</organism>
<proteinExistence type="predicted"/>
<dbReference type="RefSeq" id="WP_073536838.1">
    <property type="nucleotide sequence ID" value="NZ_AP024941.1"/>
</dbReference>
<dbReference type="Proteomes" id="UP000886934">
    <property type="component" value="Unassembled WGS sequence"/>
</dbReference>
<dbReference type="AlphaFoldDB" id="A0AA37CZF3"/>
<comment type="caution">
    <text evidence="1">The sequence shown here is derived from an EMBL/GenBank/DDBJ whole genome shotgun (WGS) entry which is preliminary data.</text>
</comment>
<protein>
    <submittedName>
        <fullName evidence="1">Uncharacterized protein</fullName>
    </submittedName>
</protein>
<name>A0AA37CZF3_AERCA</name>
<accession>A0AA37CZF3</accession>
<reference evidence="1" key="1">
    <citation type="submission" date="2021-07" db="EMBL/GenBank/DDBJ databases">
        <title>Draft genome sequence of carbapenem-resistant Aeromonas spp. in Japan.</title>
        <authorList>
            <person name="Maehana S."/>
            <person name="Suzuki M."/>
            <person name="Kitasato H."/>
        </authorList>
    </citation>
    <scope>NUCLEOTIDE SEQUENCE</scope>
    <source>
        <strain evidence="1">KAM351</strain>
    </source>
</reference>
<gene>
    <name evidence="1" type="ORF">KAM351_33190</name>
</gene>
<dbReference type="EMBL" id="BPNN01000058">
    <property type="protein sequence ID" value="GJA64708.1"/>
    <property type="molecule type" value="Genomic_DNA"/>
</dbReference>